<proteinExistence type="predicted"/>
<dbReference type="PROSITE" id="PS50125">
    <property type="entry name" value="GUANYLATE_CYCLASE_2"/>
    <property type="match status" value="1"/>
</dbReference>
<dbReference type="AlphaFoldDB" id="A0A0M3HF78"/>
<dbReference type="InterPro" id="IPR001054">
    <property type="entry name" value="A/G_cyclase"/>
</dbReference>
<evidence type="ECO:0000313" key="4">
    <source>
        <dbReference type="Proteomes" id="UP000036681"/>
    </source>
</evidence>
<dbReference type="GO" id="GO:0035556">
    <property type="term" value="P:intracellular signal transduction"/>
    <property type="evidence" value="ECO:0007669"/>
    <property type="project" value="InterPro"/>
</dbReference>
<keyword evidence="4" id="KW-1185">Reference proteome</keyword>
<sequence length="184" mass="20320">MIRESFQKCSCLRLQSDGILVVAGLPNITDEHTRNAITFAIDLYALVKSFCDSTTAELGLRCGIESGSISAGIVGITKWHYDIIGSSLDEAINIERTATQCGIFLAENAKRQIESDEFTVEKCERNWCIIPQGRSNLPSSILFPNLRRYSLVTVPQAVNRLLQTIASTSDSLLKTNALPGRRKK</sequence>
<dbReference type="PANTHER" id="PTHR45655:SF13">
    <property type="entry name" value="SOLUBLE GUANYLATE CYCLASE GCY-32-RELATED"/>
    <property type="match status" value="1"/>
</dbReference>
<feature type="domain" description="Guanylate cyclase" evidence="3">
    <location>
        <begin position="1"/>
        <end position="95"/>
    </location>
</feature>
<organism evidence="4 5">
    <name type="scientific">Ascaris lumbricoides</name>
    <name type="common">Giant roundworm</name>
    <dbReference type="NCBI Taxonomy" id="6252"/>
    <lineage>
        <taxon>Eukaryota</taxon>
        <taxon>Metazoa</taxon>
        <taxon>Ecdysozoa</taxon>
        <taxon>Nematoda</taxon>
        <taxon>Chromadorea</taxon>
        <taxon>Rhabditida</taxon>
        <taxon>Spirurina</taxon>
        <taxon>Ascaridomorpha</taxon>
        <taxon>Ascaridoidea</taxon>
        <taxon>Ascarididae</taxon>
        <taxon>Ascaris</taxon>
    </lineage>
</organism>
<evidence type="ECO:0000259" key="3">
    <source>
        <dbReference type="PROSITE" id="PS50125"/>
    </source>
</evidence>
<dbReference type="PANTHER" id="PTHR45655">
    <property type="entry name" value="GUANYLATE CYCLASE SOLUBLE SUBUNIT BETA-2"/>
    <property type="match status" value="1"/>
</dbReference>
<dbReference type="GO" id="GO:0004383">
    <property type="term" value="F:guanylate cyclase activity"/>
    <property type="evidence" value="ECO:0007669"/>
    <property type="project" value="UniProtKB-EC"/>
</dbReference>
<dbReference type="Gene3D" id="3.30.70.1230">
    <property type="entry name" value="Nucleotide cyclase"/>
    <property type="match status" value="1"/>
</dbReference>
<reference evidence="5" key="1">
    <citation type="submission" date="2017-02" db="UniProtKB">
        <authorList>
            <consortium name="WormBaseParasite"/>
        </authorList>
    </citation>
    <scope>IDENTIFICATION</scope>
</reference>
<evidence type="ECO:0000313" key="5">
    <source>
        <dbReference type="WBParaSite" id="ALUE_0000017301-mRNA-1"/>
    </source>
</evidence>
<accession>A0A0M3HF78</accession>
<evidence type="ECO:0000256" key="1">
    <source>
        <dbReference type="ARBA" id="ARBA00001436"/>
    </source>
</evidence>
<dbReference type="Proteomes" id="UP000036681">
    <property type="component" value="Unplaced"/>
</dbReference>
<dbReference type="CDD" id="cd07302">
    <property type="entry name" value="CHD"/>
    <property type="match status" value="1"/>
</dbReference>
<dbReference type="Pfam" id="PF00211">
    <property type="entry name" value="Guanylate_cyc"/>
    <property type="match status" value="1"/>
</dbReference>
<dbReference type="InterPro" id="IPR029787">
    <property type="entry name" value="Nucleotide_cyclase"/>
</dbReference>
<keyword evidence="2" id="KW-0456">Lyase</keyword>
<evidence type="ECO:0000256" key="2">
    <source>
        <dbReference type="ARBA" id="ARBA00023239"/>
    </source>
</evidence>
<protein>
    <submittedName>
        <fullName evidence="5">Guanylate cyclase domain-containing protein</fullName>
    </submittedName>
</protein>
<dbReference type="SUPFAM" id="SSF55073">
    <property type="entry name" value="Nucleotide cyclase"/>
    <property type="match status" value="1"/>
</dbReference>
<dbReference type="WBParaSite" id="ALUE_0000017301-mRNA-1">
    <property type="protein sequence ID" value="ALUE_0000017301-mRNA-1"/>
    <property type="gene ID" value="ALUE_0000017301"/>
</dbReference>
<name>A0A0M3HF78_ASCLU</name>
<comment type="catalytic activity">
    <reaction evidence="1">
        <text>GTP = 3',5'-cyclic GMP + diphosphate</text>
        <dbReference type="Rhea" id="RHEA:13665"/>
        <dbReference type="ChEBI" id="CHEBI:33019"/>
        <dbReference type="ChEBI" id="CHEBI:37565"/>
        <dbReference type="ChEBI" id="CHEBI:57746"/>
        <dbReference type="EC" id="4.6.1.2"/>
    </reaction>
</comment>